<dbReference type="InterPro" id="IPR035810">
    <property type="entry name" value="PEBP_euk"/>
</dbReference>
<dbReference type="PROSITE" id="PS01220">
    <property type="entry name" value="PBP"/>
    <property type="match status" value="1"/>
</dbReference>
<dbReference type="AlphaFoldDB" id="A0A0K9PJ37"/>
<gene>
    <name evidence="2" type="ORF">ZOSMA_246G00290</name>
</gene>
<dbReference type="InterPro" id="IPR008914">
    <property type="entry name" value="PEBP"/>
</dbReference>
<dbReference type="OrthoDB" id="2506647at2759"/>
<organism evidence="2 3">
    <name type="scientific">Zostera marina</name>
    <name type="common">Eelgrass</name>
    <dbReference type="NCBI Taxonomy" id="29655"/>
    <lineage>
        <taxon>Eukaryota</taxon>
        <taxon>Viridiplantae</taxon>
        <taxon>Streptophyta</taxon>
        <taxon>Embryophyta</taxon>
        <taxon>Tracheophyta</taxon>
        <taxon>Spermatophyta</taxon>
        <taxon>Magnoliopsida</taxon>
        <taxon>Liliopsida</taxon>
        <taxon>Zosteraceae</taxon>
        <taxon>Zostera</taxon>
    </lineage>
</organism>
<dbReference type="Gene3D" id="3.90.280.10">
    <property type="entry name" value="PEBP-like"/>
    <property type="match status" value="1"/>
</dbReference>
<accession>A0A0K9PJ37</accession>
<evidence type="ECO:0000313" key="2">
    <source>
        <dbReference type="EMBL" id="KMZ68237.1"/>
    </source>
</evidence>
<keyword evidence="3" id="KW-1185">Reference proteome</keyword>
<dbReference type="InterPro" id="IPR036610">
    <property type="entry name" value="PEBP-like_sf"/>
</dbReference>
<protein>
    <submittedName>
        <fullName evidence="2">FLOWERING LOCUS T/ TERMINAL FLOWER 1-like protein</fullName>
    </submittedName>
</protein>
<dbReference type="STRING" id="29655.A0A0K9PJ37"/>
<comment type="similarity">
    <text evidence="1">Belongs to the phosphatidylethanolamine-binding protein family.</text>
</comment>
<proteinExistence type="inferred from homology"/>
<sequence>MASCVDPLVVGRVIGEVVDPFVPSVSMSVRYGTKHVNNGCNLKPSMSADPPSVQISGRSNDLYSLVMTDPDAPSPSDPTMREWIHWIVVDIPGGSDPSHGKEVVPYMGPRPPVGIHRYVYVLFRQPCPCPAIAPPASRANFSTRAFATQFNLNLPVATVYFNSQKEPMNRKR</sequence>
<name>A0A0K9PJ37_ZOSMR</name>
<reference evidence="3" key="1">
    <citation type="journal article" date="2016" name="Nature">
        <title>The genome of the seagrass Zostera marina reveals angiosperm adaptation to the sea.</title>
        <authorList>
            <person name="Olsen J.L."/>
            <person name="Rouze P."/>
            <person name="Verhelst B."/>
            <person name="Lin Y.-C."/>
            <person name="Bayer T."/>
            <person name="Collen J."/>
            <person name="Dattolo E."/>
            <person name="De Paoli E."/>
            <person name="Dittami S."/>
            <person name="Maumus F."/>
            <person name="Michel G."/>
            <person name="Kersting A."/>
            <person name="Lauritano C."/>
            <person name="Lohaus R."/>
            <person name="Toepel M."/>
            <person name="Tonon T."/>
            <person name="Vanneste K."/>
            <person name="Amirebrahimi M."/>
            <person name="Brakel J."/>
            <person name="Bostroem C."/>
            <person name="Chovatia M."/>
            <person name="Grimwood J."/>
            <person name="Jenkins J.W."/>
            <person name="Jueterbock A."/>
            <person name="Mraz A."/>
            <person name="Stam W.T."/>
            <person name="Tice H."/>
            <person name="Bornberg-Bauer E."/>
            <person name="Green P.J."/>
            <person name="Pearson G.A."/>
            <person name="Procaccini G."/>
            <person name="Duarte C.M."/>
            <person name="Schmutz J."/>
            <person name="Reusch T.B.H."/>
            <person name="Van de Peer Y."/>
        </authorList>
    </citation>
    <scope>NUCLEOTIDE SEQUENCE [LARGE SCALE GENOMIC DNA]</scope>
    <source>
        <strain evidence="3">cv. Finnish</strain>
    </source>
</reference>
<dbReference type="FunFam" id="3.90.280.10:FF:000001">
    <property type="entry name" value="Terminal flower 1"/>
    <property type="match status" value="1"/>
</dbReference>
<dbReference type="Proteomes" id="UP000036987">
    <property type="component" value="Unassembled WGS sequence"/>
</dbReference>
<evidence type="ECO:0000313" key="3">
    <source>
        <dbReference type="Proteomes" id="UP000036987"/>
    </source>
</evidence>
<comment type="caution">
    <text evidence="2">The sequence shown here is derived from an EMBL/GenBank/DDBJ whole genome shotgun (WGS) entry which is preliminary data.</text>
</comment>
<dbReference type="SUPFAM" id="SSF49777">
    <property type="entry name" value="PEBP-like"/>
    <property type="match status" value="1"/>
</dbReference>
<dbReference type="CDD" id="cd00866">
    <property type="entry name" value="PEBP_euk"/>
    <property type="match status" value="1"/>
</dbReference>
<dbReference type="InterPro" id="IPR001858">
    <property type="entry name" value="Phosphatidylethanolamine-bd_CS"/>
</dbReference>
<dbReference type="EMBL" id="LFYR01000857">
    <property type="protein sequence ID" value="KMZ68237.1"/>
    <property type="molecule type" value="Genomic_DNA"/>
</dbReference>
<evidence type="ECO:0000256" key="1">
    <source>
        <dbReference type="ARBA" id="ARBA00007091"/>
    </source>
</evidence>
<dbReference type="PANTHER" id="PTHR11362:SF82">
    <property type="entry name" value="PHOSPHATIDYLETHANOLAMINE-BINDING PROTEIN 4"/>
    <property type="match status" value="1"/>
</dbReference>
<dbReference type="PANTHER" id="PTHR11362">
    <property type="entry name" value="PHOSPHATIDYLETHANOLAMINE-BINDING PROTEIN"/>
    <property type="match status" value="1"/>
</dbReference>
<dbReference type="Pfam" id="PF01161">
    <property type="entry name" value="PBP"/>
    <property type="match status" value="1"/>
</dbReference>
<dbReference type="OMA" id="EFKHWVV"/>